<dbReference type="AlphaFoldDB" id="A0A388TDM8"/>
<feature type="domain" description="DUF6997" evidence="2">
    <location>
        <begin position="80"/>
        <end position="250"/>
    </location>
</feature>
<name>A0A388TDM8_TERA1</name>
<feature type="domain" description="DUF6996" evidence="1">
    <location>
        <begin position="11"/>
        <end position="78"/>
    </location>
</feature>
<dbReference type="Proteomes" id="UP000269352">
    <property type="component" value="Unassembled WGS sequence"/>
</dbReference>
<dbReference type="InterPro" id="IPR054265">
    <property type="entry name" value="DUF6996"/>
</dbReference>
<dbReference type="Pfam" id="PF22518">
    <property type="entry name" value="DUF6997"/>
    <property type="match status" value="1"/>
</dbReference>
<evidence type="ECO:0000259" key="2">
    <source>
        <dbReference type="Pfam" id="PF22518"/>
    </source>
</evidence>
<dbReference type="Pfam" id="PF22515">
    <property type="entry name" value="DUF6996"/>
    <property type="match status" value="1"/>
</dbReference>
<evidence type="ECO:0000259" key="1">
    <source>
        <dbReference type="Pfam" id="PF22515"/>
    </source>
</evidence>
<dbReference type="EMBL" id="BGZN01000057">
    <property type="protein sequence ID" value="GBR74592.1"/>
    <property type="molecule type" value="Genomic_DNA"/>
</dbReference>
<feature type="domain" description="DUF7226" evidence="3">
    <location>
        <begin position="288"/>
        <end position="422"/>
    </location>
</feature>
<protein>
    <submittedName>
        <fullName evidence="4">Uncharacterized protein</fullName>
    </submittedName>
</protein>
<comment type="caution">
    <text evidence="4">The sequence shown here is derived from an EMBL/GenBank/DDBJ whole genome shotgun (WGS) entry which is preliminary data.</text>
</comment>
<dbReference type="InterPro" id="IPR054266">
    <property type="entry name" value="DUF6997"/>
</dbReference>
<reference evidence="4 5" key="1">
    <citation type="journal article" date="2019" name="ISME J.">
        <title>Genome analyses of uncultured TG2/ZB3 bacteria in 'Margulisbacteria' specifically attached to ectosymbiotic spirochetes of protists in the termite gut.</title>
        <authorList>
            <person name="Utami Y.D."/>
            <person name="Kuwahara H."/>
            <person name="Igai K."/>
            <person name="Murakami T."/>
            <person name="Sugaya K."/>
            <person name="Morikawa T."/>
            <person name="Nagura Y."/>
            <person name="Yuki M."/>
            <person name="Deevong P."/>
            <person name="Inoue T."/>
            <person name="Kihara K."/>
            <person name="Lo N."/>
            <person name="Yamada A."/>
            <person name="Ohkuma M."/>
            <person name="Hongoh Y."/>
        </authorList>
    </citation>
    <scope>NUCLEOTIDE SEQUENCE [LARGE SCALE GENOMIC DNA]</scope>
    <source>
        <strain evidence="4">NkOx7-01</strain>
    </source>
</reference>
<dbReference type="InterPro" id="IPR055650">
    <property type="entry name" value="DUF7226"/>
</dbReference>
<keyword evidence="5" id="KW-1185">Reference proteome</keyword>
<evidence type="ECO:0000313" key="4">
    <source>
        <dbReference type="EMBL" id="GBR74592.1"/>
    </source>
</evidence>
<accession>A0A388TDM8</accession>
<evidence type="ECO:0000313" key="5">
    <source>
        <dbReference type="Proteomes" id="UP000269352"/>
    </source>
</evidence>
<organism evidence="4 5">
    <name type="scientific">Termititenax aidoneus</name>
    <dbReference type="NCBI Taxonomy" id="2218524"/>
    <lineage>
        <taxon>Bacteria</taxon>
        <taxon>Bacillati</taxon>
        <taxon>Candidatus Margulisiibacteriota</taxon>
        <taxon>Candidatus Termititenacia</taxon>
        <taxon>Candidatus Termititenacales</taxon>
        <taxon>Candidatus Termititenacaceae</taxon>
        <taxon>Candidatus Termititenax</taxon>
    </lineage>
</organism>
<evidence type="ECO:0000259" key="3">
    <source>
        <dbReference type="Pfam" id="PF23871"/>
    </source>
</evidence>
<proteinExistence type="predicted"/>
<sequence length="426" mass="50063">MHKRTKTPNNINWDKLFKKYKILAKIKENEYFIISAKTIKEFREPRLMVKFDHKKDLPKIFIDHNLAILPVANGKYIISQFDAYQTLETSNKDSVQKIKLSADIQSFNNIFSETIALNYAFAAGIFDDFLNDGKLYQTVSGKMLSGKFEFNINTDKQPLNIIVDNARLEIDAAIEGDNSLALIEAKLDVPEDFIIRQLYYPYRLWITHVSKQIRPIFFSYSNSIFRLYEYKFNNTQEYNSLKLVKQKKYSIEDTEITIDEIDEFYNNQVCVQLEPSKIPFPQADSFPRIIVLCEMLSAQNLNSGNITEKFAFTPRQTQYYTSAGRYLGLIEKRKNSFYALTEQGRKIMRLNYKEKQFAFCKCILQHEVFYEAFKIVLSGNEPQTENIISIMKNTKSCRLNTDEMYKRRAETIKAWIKWIYNLSGER</sequence>
<dbReference type="Pfam" id="PF23871">
    <property type="entry name" value="DUF7226"/>
    <property type="match status" value="1"/>
</dbReference>
<gene>
    <name evidence="4" type="ORF">NO1_1741</name>
</gene>